<accession>A0A6J7SH83</accession>
<gene>
    <name evidence="8" type="ORF">UFOPK3495_00935</name>
    <name evidence="9" type="ORF">UFOPK4237_01177</name>
</gene>
<evidence type="ECO:0000256" key="2">
    <source>
        <dbReference type="ARBA" id="ARBA00001946"/>
    </source>
</evidence>
<organism evidence="9">
    <name type="scientific">freshwater metagenome</name>
    <dbReference type="NCBI Taxonomy" id="449393"/>
    <lineage>
        <taxon>unclassified sequences</taxon>
        <taxon>metagenomes</taxon>
        <taxon>ecological metagenomes</taxon>
    </lineage>
</organism>
<dbReference type="InterPro" id="IPR020583">
    <property type="entry name" value="Inositol_monoP_metal-BS"/>
</dbReference>
<evidence type="ECO:0000256" key="5">
    <source>
        <dbReference type="ARBA" id="ARBA00022723"/>
    </source>
</evidence>
<dbReference type="Gene3D" id="3.30.540.10">
    <property type="entry name" value="Fructose-1,6-Bisphosphatase, subunit A, domain 1"/>
    <property type="match status" value="1"/>
</dbReference>
<evidence type="ECO:0000256" key="3">
    <source>
        <dbReference type="ARBA" id="ARBA00009759"/>
    </source>
</evidence>
<dbReference type="GO" id="GO:0008934">
    <property type="term" value="F:inositol monophosphate 1-phosphatase activity"/>
    <property type="evidence" value="ECO:0007669"/>
    <property type="project" value="InterPro"/>
</dbReference>
<dbReference type="EMBL" id="CAFBPZ010000085">
    <property type="protein sequence ID" value="CAB5040649.1"/>
    <property type="molecule type" value="Genomic_DNA"/>
</dbReference>
<comment type="cofactor">
    <cofactor evidence="2">
        <name>Mg(2+)</name>
        <dbReference type="ChEBI" id="CHEBI:18420"/>
    </cofactor>
</comment>
<dbReference type="AlphaFoldDB" id="A0A6J7SH83"/>
<dbReference type="PANTHER" id="PTHR20854:SF4">
    <property type="entry name" value="INOSITOL-1-MONOPHOSPHATASE-RELATED"/>
    <property type="match status" value="1"/>
</dbReference>
<dbReference type="Pfam" id="PF00459">
    <property type="entry name" value="Inositol_P"/>
    <property type="match status" value="1"/>
</dbReference>
<dbReference type="GO" id="GO:0007165">
    <property type="term" value="P:signal transduction"/>
    <property type="evidence" value="ECO:0007669"/>
    <property type="project" value="TreeGrafter"/>
</dbReference>
<dbReference type="GO" id="GO:0046854">
    <property type="term" value="P:phosphatidylinositol phosphate biosynthetic process"/>
    <property type="evidence" value="ECO:0007669"/>
    <property type="project" value="InterPro"/>
</dbReference>
<dbReference type="GO" id="GO:0006020">
    <property type="term" value="P:inositol metabolic process"/>
    <property type="evidence" value="ECO:0007669"/>
    <property type="project" value="TreeGrafter"/>
</dbReference>
<dbReference type="PANTHER" id="PTHR20854">
    <property type="entry name" value="INOSITOL MONOPHOSPHATASE"/>
    <property type="match status" value="1"/>
</dbReference>
<protein>
    <recommendedName>
        <fullName evidence="4">inositol-phosphate phosphatase</fullName>
        <ecNumber evidence="4">3.1.3.25</ecNumber>
    </recommendedName>
</protein>
<keyword evidence="7" id="KW-0460">Magnesium</keyword>
<evidence type="ECO:0000256" key="1">
    <source>
        <dbReference type="ARBA" id="ARBA00001033"/>
    </source>
</evidence>
<keyword evidence="6" id="KW-0378">Hydrolase</keyword>
<dbReference type="PRINTS" id="PR00377">
    <property type="entry name" value="IMPHPHTASES"/>
</dbReference>
<dbReference type="EMBL" id="CAFBMC010000045">
    <property type="protein sequence ID" value="CAB4900618.1"/>
    <property type="molecule type" value="Genomic_DNA"/>
</dbReference>
<dbReference type="EC" id="3.1.3.25" evidence="4"/>
<evidence type="ECO:0000256" key="7">
    <source>
        <dbReference type="ARBA" id="ARBA00022842"/>
    </source>
</evidence>
<dbReference type="Gene3D" id="3.40.190.80">
    <property type="match status" value="1"/>
</dbReference>
<dbReference type="SUPFAM" id="SSF56655">
    <property type="entry name" value="Carbohydrate phosphatase"/>
    <property type="match status" value="1"/>
</dbReference>
<reference evidence="9" key="1">
    <citation type="submission" date="2020-05" db="EMBL/GenBank/DDBJ databases">
        <authorList>
            <person name="Chiriac C."/>
            <person name="Salcher M."/>
            <person name="Ghai R."/>
            <person name="Kavagutti S V."/>
        </authorList>
    </citation>
    <scope>NUCLEOTIDE SEQUENCE</scope>
</reference>
<dbReference type="InterPro" id="IPR000760">
    <property type="entry name" value="Inositol_monophosphatase-like"/>
</dbReference>
<evidence type="ECO:0000256" key="6">
    <source>
        <dbReference type="ARBA" id="ARBA00022801"/>
    </source>
</evidence>
<name>A0A6J7SH83_9ZZZZ</name>
<keyword evidence="5" id="KW-0479">Metal-binding</keyword>
<sequence>MVPVEELLLRHELLPVAWEAAVTAASFLRDERPLNLVVESKSTPVDAVTQMDRGAEERIVQILLGARPADGFLGEEGGERIGTTGVRWVVDPLDGTVNYLYRIPMWGVSIAAEVAEESVIGIVLVPEFDEGYVAIKGGGSWLIRHALSGPSWAEQLQVRECHDVSTALTATGFGYSGERRVEQAGVVLAVADKVRDFRRMGCATVDFCWLARGRLDAYYERGLHRWDVAAGYLIAQEAGAIVTGLWGDSPHEETMLASVPQISQQLRDLMRKAHTP</sequence>
<evidence type="ECO:0000313" key="8">
    <source>
        <dbReference type="EMBL" id="CAB4900618.1"/>
    </source>
</evidence>
<dbReference type="InterPro" id="IPR020550">
    <property type="entry name" value="Inositol_monophosphatase_CS"/>
</dbReference>
<dbReference type="PROSITE" id="PS00630">
    <property type="entry name" value="IMP_2"/>
    <property type="match status" value="1"/>
</dbReference>
<proteinExistence type="inferred from homology"/>
<comment type="similarity">
    <text evidence="3">Belongs to the inositol monophosphatase superfamily.</text>
</comment>
<evidence type="ECO:0000313" key="9">
    <source>
        <dbReference type="EMBL" id="CAB5040649.1"/>
    </source>
</evidence>
<dbReference type="InterPro" id="IPR033942">
    <property type="entry name" value="IMPase"/>
</dbReference>
<dbReference type="CDD" id="cd01639">
    <property type="entry name" value="IMPase"/>
    <property type="match status" value="1"/>
</dbReference>
<dbReference type="PROSITE" id="PS00629">
    <property type="entry name" value="IMP_1"/>
    <property type="match status" value="1"/>
</dbReference>
<dbReference type="GO" id="GO:0046872">
    <property type="term" value="F:metal ion binding"/>
    <property type="evidence" value="ECO:0007669"/>
    <property type="project" value="UniProtKB-KW"/>
</dbReference>
<comment type="catalytic activity">
    <reaction evidence="1">
        <text>a myo-inositol phosphate + H2O = myo-inositol + phosphate</text>
        <dbReference type="Rhea" id="RHEA:24056"/>
        <dbReference type="ChEBI" id="CHEBI:15377"/>
        <dbReference type="ChEBI" id="CHEBI:17268"/>
        <dbReference type="ChEBI" id="CHEBI:43474"/>
        <dbReference type="ChEBI" id="CHEBI:84139"/>
        <dbReference type="EC" id="3.1.3.25"/>
    </reaction>
</comment>
<evidence type="ECO:0000256" key="4">
    <source>
        <dbReference type="ARBA" id="ARBA00013106"/>
    </source>
</evidence>